<sequence length="111" mass="12964">MAYEFIATPLEIRLLAIESIYGYKCHKNFLSDLHECCIRFGEYAGVEFMRLPCQHFFCGKCMKTYANLYVREGTVNKLLYPTTKCGGLVPPSLLRRLLGDEEIEHWEFQML</sequence>
<dbReference type="FunFam" id="3.30.40.10:FF:000358">
    <property type="entry name" value="RBR-type E3 ubiquitin transferase"/>
    <property type="match status" value="1"/>
</dbReference>
<dbReference type="SUPFAM" id="SSF57850">
    <property type="entry name" value="RING/U-box"/>
    <property type="match status" value="1"/>
</dbReference>
<dbReference type="AlphaFoldDB" id="A0AAD3SX04"/>
<protein>
    <recommendedName>
        <fullName evidence="3">Zinc finger C3HC4 RING-type domain-containing protein</fullName>
    </recommendedName>
</protein>
<dbReference type="InterPro" id="IPR013083">
    <property type="entry name" value="Znf_RING/FYVE/PHD"/>
</dbReference>
<keyword evidence="2" id="KW-1185">Reference proteome</keyword>
<comment type="caution">
    <text evidence="1">The sequence shown here is derived from an EMBL/GenBank/DDBJ whole genome shotgun (WGS) entry which is preliminary data.</text>
</comment>
<organism evidence="1 2">
    <name type="scientific">Nepenthes gracilis</name>
    <name type="common">Slender pitcher plant</name>
    <dbReference type="NCBI Taxonomy" id="150966"/>
    <lineage>
        <taxon>Eukaryota</taxon>
        <taxon>Viridiplantae</taxon>
        <taxon>Streptophyta</taxon>
        <taxon>Embryophyta</taxon>
        <taxon>Tracheophyta</taxon>
        <taxon>Spermatophyta</taxon>
        <taxon>Magnoliopsida</taxon>
        <taxon>eudicotyledons</taxon>
        <taxon>Gunneridae</taxon>
        <taxon>Pentapetalae</taxon>
        <taxon>Caryophyllales</taxon>
        <taxon>Nepenthaceae</taxon>
        <taxon>Nepenthes</taxon>
    </lineage>
</organism>
<accession>A0AAD3SX04</accession>
<gene>
    <name evidence="1" type="ORF">Nepgr_021554</name>
</gene>
<evidence type="ECO:0000313" key="2">
    <source>
        <dbReference type="Proteomes" id="UP001279734"/>
    </source>
</evidence>
<evidence type="ECO:0008006" key="3">
    <source>
        <dbReference type="Google" id="ProtNLM"/>
    </source>
</evidence>
<dbReference type="Proteomes" id="UP001279734">
    <property type="component" value="Unassembled WGS sequence"/>
</dbReference>
<evidence type="ECO:0000313" key="1">
    <source>
        <dbReference type="EMBL" id="GMH19713.1"/>
    </source>
</evidence>
<dbReference type="EMBL" id="BSYO01000021">
    <property type="protein sequence ID" value="GMH19713.1"/>
    <property type="molecule type" value="Genomic_DNA"/>
</dbReference>
<name>A0AAD3SX04_NEPGR</name>
<reference evidence="1" key="1">
    <citation type="submission" date="2023-05" db="EMBL/GenBank/DDBJ databases">
        <title>Nepenthes gracilis genome sequencing.</title>
        <authorList>
            <person name="Fukushima K."/>
        </authorList>
    </citation>
    <scope>NUCLEOTIDE SEQUENCE</scope>
    <source>
        <strain evidence="1">SING2019-196</strain>
    </source>
</reference>
<proteinExistence type="predicted"/>
<dbReference type="Gene3D" id="3.30.40.10">
    <property type="entry name" value="Zinc/RING finger domain, C3HC4 (zinc finger)"/>
    <property type="match status" value="1"/>
</dbReference>